<dbReference type="Proteomes" id="UP000789508">
    <property type="component" value="Unassembled WGS sequence"/>
</dbReference>
<reference evidence="2" key="1">
    <citation type="submission" date="2021-06" db="EMBL/GenBank/DDBJ databases">
        <authorList>
            <person name="Kallberg Y."/>
            <person name="Tangrot J."/>
            <person name="Rosling A."/>
        </authorList>
    </citation>
    <scope>NUCLEOTIDE SEQUENCE</scope>
    <source>
        <strain evidence="2">FL130A</strain>
    </source>
</reference>
<protein>
    <submittedName>
        <fullName evidence="2">13626_t:CDS:1</fullName>
    </submittedName>
</protein>
<keyword evidence="3" id="KW-1185">Reference proteome</keyword>
<dbReference type="EMBL" id="CAJVPS010002924">
    <property type="protein sequence ID" value="CAG8579136.1"/>
    <property type="molecule type" value="Genomic_DNA"/>
</dbReference>
<evidence type="ECO:0000313" key="2">
    <source>
        <dbReference type="EMBL" id="CAG8579136.1"/>
    </source>
</evidence>
<accession>A0A9N9G203</accession>
<sequence length="340" mass="38545">METTKHKQPIRSNSTNEVEDAKILYHDIHDYLETLTNLIKSVAEEEEELPTSAANFLSEYESYLADCSAHQDIITNIPTTSTKIQSSEWHRSYLSSKSSLLSPPQPRRSHSAPAVFQMKDATKLIQLARIEPTKTTIERVRASAIFSSITSGVSDKNNDQASSITTPSIRNLNKALFGTTDQKEIALIKQKMQAKPLVSFPTWWFTNEKSSKKVFAHFTAWFFATDDDEPTEIENVTESRTETDSQPPITTTATQPRIQSSATNESQVIQSTLSRTFGTLFSSNKKQKIDENSKVNLEKLITFPTPIFDDKFDFIANIISFTKNAAMRIDRWDRYNEPIM</sequence>
<proteinExistence type="predicted"/>
<feature type="compositionally biased region" description="Polar residues" evidence="1">
    <location>
        <begin position="244"/>
        <end position="265"/>
    </location>
</feature>
<name>A0A9N9G203_9GLOM</name>
<evidence type="ECO:0000313" key="3">
    <source>
        <dbReference type="Proteomes" id="UP000789508"/>
    </source>
</evidence>
<dbReference type="AlphaFoldDB" id="A0A9N9G203"/>
<comment type="caution">
    <text evidence="2">The sequence shown here is derived from an EMBL/GenBank/DDBJ whole genome shotgun (WGS) entry which is preliminary data.</text>
</comment>
<evidence type="ECO:0000256" key="1">
    <source>
        <dbReference type="SAM" id="MobiDB-lite"/>
    </source>
</evidence>
<organism evidence="2 3">
    <name type="scientific">Ambispora leptoticha</name>
    <dbReference type="NCBI Taxonomy" id="144679"/>
    <lineage>
        <taxon>Eukaryota</taxon>
        <taxon>Fungi</taxon>
        <taxon>Fungi incertae sedis</taxon>
        <taxon>Mucoromycota</taxon>
        <taxon>Glomeromycotina</taxon>
        <taxon>Glomeromycetes</taxon>
        <taxon>Archaeosporales</taxon>
        <taxon>Ambisporaceae</taxon>
        <taxon>Ambispora</taxon>
    </lineage>
</organism>
<feature type="region of interest" description="Disordered" evidence="1">
    <location>
        <begin position="237"/>
        <end position="265"/>
    </location>
</feature>
<gene>
    <name evidence="2" type="ORF">ALEPTO_LOCUS7176</name>
</gene>
<dbReference type="OrthoDB" id="2394599at2759"/>